<dbReference type="InterPro" id="IPR011992">
    <property type="entry name" value="EF-hand-dom_pair"/>
</dbReference>
<dbReference type="PROSITE" id="PS50222">
    <property type="entry name" value="EF_HAND_2"/>
    <property type="match status" value="3"/>
</dbReference>
<dbReference type="Pfam" id="PF00168">
    <property type="entry name" value="C2"/>
    <property type="match status" value="3"/>
</dbReference>
<feature type="compositionally biased region" description="Acidic residues" evidence="4">
    <location>
        <begin position="1178"/>
        <end position="1204"/>
    </location>
</feature>
<dbReference type="PROSITE" id="PS50004">
    <property type="entry name" value="C2"/>
    <property type="match status" value="3"/>
</dbReference>
<dbReference type="Gene3D" id="2.60.40.150">
    <property type="entry name" value="C2 domain"/>
    <property type="match status" value="3"/>
</dbReference>
<evidence type="ECO:0008006" key="9">
    <source>
        <dbReference type="Google" id="ProtNLM"/>
    </source>
</evidence>
<dbReference type="InterPro" id="IPR035892">
    <property type="entry name" value="C2_domain_sf"/>
</dbReference>
<feature type="domain" description="EF-hand" evidence="6">
    <location>
        <begin position="676"/>
        <end position="711"/>
    </location>
</feature>
<evidence type="ECO:0000256" key="3">
    <source>
        <dbReference type="SAM" id="Coils"/>
    </source>
</evidence>
<feature type="domain" description="EF-hand" evidence="6">
    <location>
        <begin position="716"/>
        <end position="751"/>
    </location>
</feature>
<name>A0AAD5LWC1_PYTIN</name>
<reference evidence="7" key="1">
    <citation type="submission" date="2021-12" db="EMBL/GenBank/DDBJ databases">
        <title>Prjna785345.</title>
        <authorList>
            <person name="Rujirawat T."/>
            <person name="Krajaejun T."/>
        </authorList>
    </citation>
    <scope>NUCLEOTIDE SEQUENCE</scope>
    <source>
        <strain evidence="7">Pi057C3</strain>
    </source>
</reference>
<feature type="compositionally biased region" description="Low complexity" evidence="4">
    <location>
        <begin position="882"/>
        <end position="904"/>
    </location>
</feature>
<evidence type="ECO:0000313" key="7">
    <source>
        <dbReference type="EMBL" id="KAJ0395408.1"/>
    </source>
</evidence>
<dbReference type="Proteomes" id="UP001209570">
    <property type="component" value="Unassembled WGS sequence"/>
</dbReference>
<dbReference type="PANTHER" id="PTHR47052">
    <property type="entry name" value="CONSERVED SERINE PROLINE-RICH PROTEIN (AFU_ORTHOLOGUE AFUA_2G01790)"/>
    <property type="match status" value="1"/>
</dbReference>
<evidence type="ECO:0000259" key="5">
    <source>
        <dbReference type="PROSITE" id="PS50004"/>
    </source>
</evidence>
<dbReference type="EMBL" id="JAKCXM010000347">
    <property type="protein sequence ID" value="KAJ0395408.1"/>
    <property type="molecule type" value="Genomic_DNA"/>
</dbReference>
<feature type="region of interest" description="Disordered" evidence="4">
    <location>
        <begin position="1010"/>
        <end position="1040"/>
    </location>
</feature>
<feature type="region of interest" description="Disordered" evidence="4">
    <location>
        <begin position="1172"/>
        <end position="1213"/>
    </location>
</feature>
<dbReference type="InterPro" id="IPR000008">
    <property type="entry name" value="C2_dom"/>
</dbReference>
<dbReference type="PANTHER" id="PTHR47052:SF3">
    <property type="entry name" value="INGRESSION PROTEIN 1"/>
    <property type="match status" value="1"/>
</dbReference>
<evidence type="ECO:0000313" key="8">
    <source>
        <dbReference type="Proteomes" id="UP001209570"/>
    </source>
</evidence>
<feature type="compositionally biased region" description="Low complexity" evidence="4">
    <location>
        <begin position="1095"/>
        <end position="1112"/>
    </location>
</feature>
<feature type="region of interest" description="Disordered" evidence="4">
    <location>
        <begin position="1055"/>
        <end position="1078"/>
    </location>
</feature>
<proteinExistence type="predicted"/>
<organism evidence="7 8">
    <name type="scientific">Pythium insidiosum</name>
    <name type="common">Pythiosis disease agent</name>
    <dbReference type="NCBI Taxonomy" id="114742"/>
    <lineage>
        <taxon>Eukaryota</taxon>
        <taxon>Sar</taxon>
        <taxon>Stramenopiles</taxon>
        <taxon>Oomycota</taxon>
        <taxon>Peronosporomycetes</taxon>
        <taxon>Pythiales</taxon>
        <taxon>Pythiaceae</taxon>
        <taxon>Pythium</taxon>
    </lineage>
</organism>
<dbReference type="SUPFAM" id="SSF49562">
    <property type="entry name" value="C2 domain (Calcium/lipid-binding domain, CaLB)"/>
    <property type="match status" value="3"/>
</dbReference>
<dbReference type="Gene3D" id="1.10.238.10">
    <property type="entry name" value="EF-hand"/>
    <property type="match status" value="2"/>
</dbReference>
<feature type="domain" description="C2" evidence="5">
    <location>
        <begin position="332"/>
        <end position="449"/>
    </location>
</feature>
<dbReference type="CDD" id="cd00051">
    <property type="entry name" value="EFh"/>
    <property type="match status" value="2"/>
</dbReference>
<dbReference type="SMART" id="SM00239">
    <property type="entry name" value="C2"/>
    <property type="match status" value="3"/>
</dbReference>
<dbReference type="CDD" id="cd00030">
    <property type="entry name" value="C2"/>
    <property type="match status" value="1"/>
</dbReference>
<evidence type="ECO:0000256" key="4">
    <source>
        <dbReference type="SAM" id="MobiDB-lite"/>
    </source>
</evidence>
<dbReference type="Pfam" id="PF13499">
    <property type="entry name" value="EF-hand_7"/>
    <property type="match status" value="2"/>
</dbReference>
<dbReference type="FunFam" id="1.10.238.10:FF:000003">
    <property type="entry name" value="Calmodulin A"/>
    <property type="match status" value="1"/>
</dbReference>
<comment type="caution">
    <text evidence="7">The sequence shown here is derived from an EMBL/GenBank/DDBJ whole genome shotgun (WGS) entry which is preliminary data.</text>
</comment>
<evidence type="ECO:0000256" key="1">
    <source>
        <dbReference type="ARBA" id="ARBA00022737"/>
    </source>
</evidence>
<feature type="coiled-coil region" evidence="3">
    <location>
        <begin position="761"/>
        <end position="874"/>
    </location>
</feature>
<feature type="region of interest" description="Disordered" evidence="4">
    <location>
        <begin position="876"/>
        <end position="904"/>
    </location>
</feature>
<dbReference type="SUPFAM" id="SSF47473">
    <property type="entry name" value="EF-hand"/>
    <property type="match status" value="2"/>
</dbReference>
<keyword evidence="8" id="KW-1185">Reference proteome</keyword>
<dbReference type="InterPro" id="IPR018247">
    <property type="entry name" value="EF_Hand_1_Ca_BS"/>
</dbReference>
<keyword evidence="1" id="KW-0677">Repeat</keyword>
<feature type="region of interest" description="Disordered" evidence="4">
    <location>
        <begin position="1"/>
        <end position="67"/>
    </location>
</feature>
<evidence type="ECO:0000259" key="6">
    <source>
        <dbReference type="PROSITE" id="PS50222"/>
    </source>
</evidence>
<gene>
    <name evidence="7" type="ORF">P43SY_003832</name>
</gene>
<dbReference type="SMART" id="SM00054">
    <property type="entry name" value="EFh"/>
    <property type="match status" value="3"/>
</dbReference>
<accession>A0AAD5LWC1</accession>
<feature type="compositionally biased region" description="Pro residues" evidence="4">
    <location>
        <begin position="32"/>
        <end position="59"/>
    </location>
</feature>
<feature type="domain" description="EF-hand" evidence="6">
    <location>
        <begin position="515"/>
        <end position="550"/>
    </location>
</feature>
<dbReference type="InterPro" id="IPR052981">
    <property type="entry name" value="Ingression_C2_domain"/>
</dbReference>
<feature type="region of interest" description="Disordered" evidence="4">
    <location>
        <begin position="1095"/>
        <end position="1139"/>
    </location>
</feature>
<feature type="coiled-coil region" evidence="3">
    <location>
        <begin position="928"/>
        <end position="955"/>
    </location>
</feature>
<dbReference type="InterPro" id="IPR002048">
    <property type="entry name" value="EF_hand_dom"/>
</dbReference>
<feature type="domain" description="C2" evidence="5">
    <location>
        <begin position="64"/>
        <end position="196"/>
    </location>
</feature>
<feature type="domain" description="C2" evidence="5">
    <location>
        <begin position="206"/>
        <end position="324"/>
    </location>
</feature>
<sequence>MELRRSRPRPPPGAPPGPPAGPPPAKKAAGVPGPPPGAPPGPPPGPPPQPPKGPPPAKTPPEEPKEEPALPLEAIQRLLKRGRLNFKLLEARHLKKKGGTEKKFSADPYIKLKIGTHPMHALELKSKTLKKSTSTVNFHEEVVFFDITKPDTLITDGDVPLKLEIYDENLISDELIGEVRFSALRYFDGKPHRETLPLSLPSTSESCGELEVEIKMDIALVGMISIVLLEGRNLKSMELIGKQDPYCKLTIGQFTKRGKTVQKGGRNPYFGEEELLFWITEDLWVERMRLSVFDEDIGSDDLIGDATFSVLHFMERLGPQDHVIPIKNSGQNAGDVAVKIEFFPAGMMTIQCHAARQLRSVDSIGRQDPYTKITLEGKATKSIKKTKTDTDGGREPEWENEIFTFEIVDQYNMIVEVWDEDSVGNDDLIGSATVSLLPIFRYGYVDDWLNLWHKGKFGNKDPAGQLHLEMSFVGPPGVAYPQHQIGMDKFLDLDKNNFIGAAELRHLLICMGELITDEEIDEMIKLCDVDGDGQVSFDEFRRMVIHPDPGSPEFATASVDDDEEQRVDVKLITRELTPEQKARQLEIKEEKKRLMKNFVDDNNPTLDFLMRVAQRFRAMNKDDLDFDDFCTLFEVEATGEYRRLFGLYTPDGQSEEGADLREILLGIVNFMESKADRQQRVKFCFDIFDDDHNGFITEDELINILKANHMTSDASQVRKKAETIMRQADDNGDGKMSLEEFAIIAKKFPNLLFPSYDSKKERDAQAELKRWERACDTARQQMHAMSEQLIASQEDHSRVSRQYKKSLEVLNAELHDLRATRARDAQAEGNKKLADLEAEILRTKGALKERDTRIQHMKDEYNKLFAALQKIKQASAPRPVHSSSSSSLLRRMRSTASTSSLLHSSSVAEPTLTSACETEQANENPYLLEHYRAKIEQLEKQIERLQTQFRKIIASEYRHKQKNKLLRSERMQLVDSCDHLRGELERAVMTSAKAMSHNTSLAARQPPLFATASGESTDKLATAQESTGGDEMTRRESIGELVRLRQRNQYLEERFRALDAPPLSSSESQRRGSDAFEREADADADLPLEAQQDAAPLSAAARPTARALQQLQESARQHSASRRGRFAPEERRTRMKPTPDVVVDEAKHERVAKALEQINALRYRYNLGAKAPRRSIDDDSGSDATDGEEEGEEEGNGDGEDDSVTADSHESRLSLDDHIDRMLMRTRTVALLKIANNTAEVLPDEILDENEDEEEEQGWYDDEVDDDYDLVSEIDEKAQSKDDGVSISTSLTREYSLSRMKSMRQGSFVRGNSSTNVMNAEQAAAVRLVRKLSTFLNLPKVISYNDLEQVNAAEPE</sequence>
<evidence type="ECO:0000256" key="2">
    <source>
        <dbReference type="ARBA" id="ARBA00022837"/>
    </source>
</evidence>
<feature type="compositionally biased region" description="Pro residues" evidence="4">
    <location>
        <begin position="9"/>
        <end position="25"/>
    </location>
</feature>
<protein>
    <recommendedName>
        <fullName evidence="9">Calmodulin</fullName>
    </recommendedName>
</protein>
<feature type="compositionally biased region" description="Basic and acidic residues" evidence="4">
    <location>
        <begin position="1068"/>
        <end position="1078"/>
    </location>
</feature>
<dbReference type="PROSITE" id="PS00018">
    <property type="entry name" value="EF_HAND_1"/>
    <property type="match status" value="4"/>
</dbReference>
<keyword evidence="2" id="KW-0106">Calcium</keyword>
<keyword evidence="3" id="KW-0175">Coiled coil</keyword>
<dbReference type="GO" id="GO:0005509">
    <property type="term" value="F:calcium ion binding"/>
    <property type="evidence" value="ECO:0007669"/>
    <property type="project" value="InterPro"/>
</dbReference>